<dbReference type="PANTHER" id="PTHR43283:SF7">
    <property type="entry name" value="BETA-LACTAMASE-RELATED DOMAIN-CONTAINING PROTEIN"/>
    <property type="match status" value="1"/>
</dbReference>
<dbReference type="STRING" id="550983.A4R26_28715"/>
<name>A0A1V9F2D8_9BACT</name>
<protein>
    <recommendedName>
        <fullName evidence="1">Beta-lactamase-related domain-containing protein</fullName>
    </recommendedName>
</protein>
<proteinExistence type="predicted"/>
<evidence type="ECO:0000259" key="1">
    <source>
        <dbReference type="Pfam" id="PF00144"/>
    </source>
</evidence>
<dbReference type="PANTHER" id="PTHR43283">
    <property type="entry name" value="BETA-LACTAMASE-RELATED"/>
    <property type="match status" value="1"/>
</dbReference>
<dbReference type="EMBL" id="LWBP01000214">
    <property type="protein sequence ID" value="OQP52484.1"/>
    <property type="molecule type" value="Genomic_DNA"/>
</dbReference>
<comment type="caution">
    <text evidence="2">The sequence shown here is derived from an EMBL/GenBank/DDBJ whole genome shotgun (WGS) entry which is preliminary data.</text>
</comment>
<dbReference type="InterPro" id="IPR001466">
    <property type="entry name" value="Beta-lactam-related"/>
</dbReference>
<keyword evidence="3" id="KW-1185">Reference proteome</keyword>
<dbReference type="InterPro" id="IPR012338">
    <property type="entry name" value="Beta-lactam/transpept-like"/>
</dbReference>
<gene>
    <name evidence="2" type="ORF">A4R26_28715</name>
</gene>
<accession>A0A1V9F2D8</accession>
<feature type="domain" description="Beta-lactamase-related" evidence="1">
    <location>
        <begin position="22"/>
        <end position="279"/>
    </location>
</feature>
<dbReference type="Gene3D" id="3.40.710.10">
    <property type="entry name" value="DD-peptidase/beta-lactamase superfamily"/>
    <property type="match status" value="1"/>
</dbReference>
<dbReference type="InterPro" id="IPR050789">
    <property type="entry name" value="Diverse_Enzym_Activities"/>
</dbReference>
<dbReference type="Proteomes" id="UP000192276">
    <property type="component" value="Unassembled WGS sequence"/>
</dbReference>
<dbReference type="AlphaFoldDB" id="A0A1V9F2D8"/>
<dbReference type="SUPFAM" id="SSF56601">
    <property type="entry name" value="beta-lactamase/transpeptidase-like"/>
    <property type="match status" value="1"/>
</dbReference>
<organism evidence="2 3">
    <name type="scientific">Niastella populi</name>
    <dbReference type="NCBI Taxonomy" id="550983"/>
    <lineage>
        <taxon>Bacteria</taxon>
        <taxon>Pseudomonadati</taxon>
        <taxon>Bacteroidota</taxon>
        <taxon>Chitinophagia</taxon>
        <taxon>Chitinophagales</taxon>
        <taxon>Chitinophagaceae</taxon>
        <taxon>Niastella</taxon>
    </lineage>
</organism>
<evidence type="ECO:0000313" key="3">
    <source>
        <dbReference type="Proteomes" id="UP000192276"/>
    </source>
</evidence>
<evidence type="ECO:0000313" key="2">
    <source>
        <dbReference type="EMBL" id="OQP52484.1"/>
    </source>
</evidence>
<sequence length="449" mass="51093">MSSLSLSSGIRDLQQAGTNIHSLLIIRNNHVVLDAAFYPYRQQYAHDLASVTKSVVSLLTGIAIDKGFIGSEHDTVINYFPEHPVKDSTLKLLTIKDLVNMASGFQCSWANGEKELEHMQDQADWAGFMLGLPFSSKPGEKFSYCSGNFYLLAEILQRATKMNCHDFARKYLFDVLQFNTTYWDKNKKGVNHGWGDLYMRPYDLAKIGSLLLREGKWQGKQVVPASWIQKIQPLYYVHKTESYGYGWWLDSENPHEIQAMGRGGQRLFVLKDKNVVIVTTGGGFDAGEMDNLVMNAIAAYKPEENHYTELLQQVKQIRLPDTGSSPENNFSTGMLNKTFRLEKNGLEITAFRFEKGSKDHYLILDMEDGGKQKLAMGMGNRYVISREHLFGLPVALRSCWVKEKLHVEYNSLTGINLYKFTFIFDNDSVDFNARDITNKRNISLKARAE</sequence>
<reference evidence="3" key="1">
    <citation type="submission" date="2016-04" db="EMBL/GenBank/DDBJ databases">
        <authorList>
            <person name="Chen L."/>
            <person name="Zhuang W."/>
            <person name="Wang G."/>
        </authorList>
    </citation>
    <scope>NUCLEOTIDE SEQUENCE [LARGE SCALE GENOMIC DNA]</scope>
    <source>
        <strain evidence="3">208</strain>
    </source>
</reference>
<dbReference type="Pfam" id="PF00144">
    <property type="entry name" value="Beta-lactamase"/>
    <property type="match status" value="1"/>
</dbReference>